<gene>
    <name evidence="4" type="ORF">MESMUL_17820</name>
</gene>
<dbReference type="RefSeq" id="WP_174703626.1">
    <property type="nucleotide sequence ID" value="NZ_BGZJ01000002.1"/>
</dbReference>
<dbReference type="InterPro" id="IPR029058">
    <property type="entry name" value="AB_hydrolase_fold"/>
</dbReference>
<dbReference type="InterPro" id="IPR050300">
    <property type="entry name" value="GDXG_lipolytic_enzyme"/>
</dbReference>
<dbReference type="Proteomes" id="UP000266091">
    <property type="component" value="Unassembled WGS sequence"/>
</dbReference>
<evidence type="ECO:0000256" key="1">
    <source>
        <dbReference type="ARBA" id="ARBA00022801"/>
    </source>
</evidence>
<feature type="chain" id="PRO_5017316919" evidence="2">
    <location>
        <begin position="22"/>
        <end position="337"/>
    </location>
</feature>
<keyword evidence="5" id="KW-1185">Reference proteome</keyword>
<accession>A0A388SDQ1</accession>
<dbReference type="Pfam" id="PF20434">
    <property type="entry name" value="BD-FAE"/>
    <property type="match status" value="1"/>
</dbReference>
<evidence type="ECO:0000259" key="3">
    <source>
        <dbReference type="Pfam" id="PF20434"/>
    </source>
</evidence>
<dbReference type="PANTHER" id="PTHR48081:SF13">
    <property type="entry name" value="ALPHA_BETA HYDROLASE"/>
    <property type="match status" value="1"/>
</dbReference>
<dbReference type="GO" id="GO:0016787">
    <property type="term" value="F:hydrolase activity"/>
    <property type="evidence" value="ECO:0007669"/>
    <property type="project" value="UniProtKB-KW"/>
</dbReference>
<proteinExistence type="predicted"/>
<name>A0A388SDQ1_9BURK</name>
<dbReference type="Gene3D" id="3.40.50.1820">
    <property type="entry name" value="alpha/beta hydrolase"/>
    <property type="match status" value="1"/>
</dbReference>
<dbReference type="InterPro" id="IPR049492">
    <property type="entry name" value="BD-FAE-like_dom"/>
</dbReference>
<dbReference type="EMBL" id="BGZJ01000002">
    <property type="protein sequence ID" value="GBO94428.1"/>
    <property type="molecule type" value="Genomic_DNA"/>
</dbReference>
<evidence type="ECO:0000313" key="5">
    <source>
        <dbReference type="Proteomes" id="UP000266091"/>
    </source>
</evidence>
<feature type="signal peptide" evidence="2">
    <location>
        <begin position="1"/>
        <end position="21"/>
    </location>
</feature>
<organism evidence="4 5">
    <name type="scientific">Mesosutterella multiformis</name>
    <dbReference type="NCBI Taxonomy" id="2259133"/>
    <lineage>
        <taxon>Bacteria</taxon>
        <taxon>Pseudomonadati</taxon>
        <taxon>Pseudomonadota</taxon>
        <taxon>Betaproteobacteria</taxon>
        <taxon>Burkholderiales</taxon>
        <taxon>Sutterellaceae</taxon>
        <taxon>Mesosutterella</taxon>
    </lineage>
</organism>
<keyword evidence="1" id="KW-0378">Hydrolase</keyword>
<keyword evidence="2" id="KW-0732">Signal</keyword>
<dbReference type="PANTHER" id="PTHR48081">
    <property type="entry name" value="AB HYDROLASE SUPERFAMILY PROTEIN C4A8.06C"/>
    <property type="match status" value="1"/>
</dbReference>
<feature type="domain" description="BD-FAE-like" evidence="3">
    <location>
        <begin position="70"/>
        <end position="284"/>
    </location>
</feature>
<evidence type="ECO:0000256" key="2">
    <source>
        <dbReference type="SAM" id="SignalP"/>
    </source>
</evidence>
<comment type="caution">
    <text evidence="4">The sequence shown here is derived from an EMBL/GenBank/DDBJ whole genome shotgun (WGS) entry which is preliminary data.</text>
</comment>
<evidence type="ECO:0000313" key="4">
    <source>
        <dbReference type="EMBL" id="GBO94428.1"/>
    </source>
</evidence>
<sequence>MKKIILPIAIALAMTVQTAWADAASEVVKTQGAEIITVPMKDGIIDTMSGVIYSQVKTPRNVQGLRMTLMIPRNNAKKPAIVYFPGGGFTSAAYEKFTEVRYALARAGFVVAAAEYRPIPTKFPGLVNDGKAAVRFLRAHAKEFGIDPNHIGVIGDSAGGYLVDMLGTTNGEKAFDKGDWLDQSSDVQAVVSMYGISDLKDIGEGFSPKVVESHKSPSATEAILVNGFSFGTSPGGSILSDPKAADYASAIRHVKGKEPPFLLMHGVIDPLVSPLQSSKLYTALKAKNDDVKFVLVKNAKHGDLPWFQQPVIDRIVRFFKDKLGTPAKGEQSNGISL</sequence>
<reference evidence="4 5" key="1">
    <citation type="journal article" date="2018" name="Int. J. Syst. Evol. Microbiol.">
        <title>Mesosutterella multiformis gen. nov., sp. nov., a member of the family Sutterellaceae and Sutterella megalosphaeroides sp. nov., isolated from human faeces.</title>
        <authorList>
            <person name="Sakamoto M."/>
            <person name="Ikeyama N."/>
            <person name="Kunihiro T."/>
            <person name="Iino T."/>
            <person name="Yuki M."/>
            <person name="Ohkuma M."/>
        </authorList>
    </citation>
    <scope>NUCLEOTIDE SEQUENCE [LARGE SCALE GENOMIC DNA]</scope>
    <source>
        <strain evidence="4 5">4NBBH2</strain>
    </source>
</reference>
<protein>
    <submittedName>
        <fullName evidence="4">Esterase</fullName>
    </submittedName>
</protein>
<dbReference type="AlphaFoldDB" id="A0A388SDQ1"/>
<dbReference type="SUPFAM" id="SSF53474">
    <property type="entry name" value="alpha/beta-Hydrolases"/>
    <property type="match status" value="1"/>
</dbReference>